<evidence type="ECO:0000313" key="2">
    <source>
        <dbReference type="Proteomes" id="UP000036951"/>
    </source>
</evidence>
<sequence length="162" mass="18054">MGGCDTTCSNTCKNNSTNSSDSDEISKATGALNGYEYVDLGLSVKWARYNIGTSEPQKYGSYMEFTEGATGNKYIDVRLALLSAGLEKGDSISATSFDSATKRWGNYWRLPTKKEFEELIENCTYKVTTYKNINGAIFKSKKMGKAYFYLSLAVLILRKKNM</sequence>
<protein>
    <submittedName>
        <fullName evidence="1">Uncharacterized protein</fullName>
    </submittedName>
</protein>
<dbReference type="AlphaFoldDB" id="A0A8E1UQK4"/>
<name>A0A8E1UQK4_9BACT</name>
<dbReference type="EMBL" id="LFQU01000011">
    <property type="protein sequence ID" value="KOO68601.1"/>
    <property type="molecule type" value="Genomic_DNA"/>
</dbReference>
<proteinExistence type="predicted"/>
<accession>A0A8E1UQK4</accession>
<dbReference type="Proteomes" id="UP000036951">
    <property type="component" value="Unassembled WGS sequence"/>
</dbReference>
<reference evidence="1 2" key="1">
    <citation type="submission" date="2015-06" db="EMBL/GenBank/DDBJ databases">
        <title>Prevotella sp. 109, sp. nov., a novel member of the family Prevotellaceae isolated from human faeces.</title>
        <authorList>
            <person name="Shkoporov A.N."/>
            <person name="Chaplin A.V."/>
            <person name="Kafarskaia L.I."/>
            <person name="Efimov B.A."/>
        </authorList>
    </citation>
    <scope>NUCLEOTIDE SEQUENCE [LARGE SCALE GENOMIC DNA]</scope>
    <source>
        <strain evidence="1 2">109</strain>
    </source>
</reference>
<evidence type="ECO:0000313" key="1">
    <source>
        <dbReference type="EMBL" id="KOO68601.1"/>
    </source>
</evidence>
<keyword evidence="2" id="KW-1185">Reference proteome</keyword>
<comment type="caution">
    <text evidence="1">The sequence shown here is derived from an EMBL/GenBank/DDBJ whole genome shotgun (WGS) entry which is preliminary data.</text>
</comment>
<organism evidence="1 2">
    <name type="scientific">Xylanibacter rarus</name>
    <dbReference type="NCBI Taxonomy" id="1676614"/>
    <lineage>
        <taxon>Bacteria</taxon>
        <taxon>Pseudomonadati</taxon>
        <taxon>Bacteroidota</taxon>
        <taxon>Bacteroidia</taxon>
        <taxon>Bacteroidales</taxon>
        <taxon>Prevotellaceae</taxon>
        <taxon>Xylanibacter</taxon>
    </lineage>
</organism>
<gene>
    <name evidence="1" type="ORF">ACU52_07115</name>
</gene>